<evidence type="ECO:0000313" key="4">
    <source>
        <dbReference type="Proteomes" id="UP001309705"/>
    </source>
</evidence>
<protein>
    <submittedName>
        <fullName evidence="3">Uncharacterized protein</fullName>
    </submittedName>
</protein>
<dbReference type="RefSeq" id="WP_327616255.1">
    <property type="nucleotide sequence ID" value="NZ_JAYWTM010000001.1"/>
</dbReference>
<keyword evidence="4" id="KW-1185">Reference proteome</keyword>
<accession>A0ABU6JJX7</accession>
<organism evidence="3 4">
    <name type="scientific">Brenneria populi</name>
    <dbReference type="NCBI Taxonomy" id="1505588"/>
    <lineage>
        <taxon>Bacteria</taxon>
        <taxon>Pseudomonadati</taxon>
        <taxon>Pseudomonadota</taxon>
        <taxon>Gammaproteobacteria</taxon>
        <taxon>Enterobacterales</taxon>
        <taxon>Pectobacteriaceae</taxon>
        <taxon>Brenneria</taxon>
    </lineage>
</organism>
<reference evidence="3 4" key="1">
    <citation type="journal article" date="2017" name="Int. J. Syst. Evol. Microbiol.">
        <title>Brenneria populi subsp. brevivirga subsp. nov. isolated from symptomatic bark of Populus x euramericana canker, and description of Brenneria populi subsp. populi subsp. nov.</title>
        <authorList>
            <person name="Zheng M.H."/>
            <person name="Piao C.G."/>
            <person name="Xue H."/>
            <person name="Guo M.W."/>
            <person name="Li Y."/>
        </authorList>
    </citation>
    <scope>NUCLEOTIDE SEQUENCE [LARGE SCALE GENOMIC DNA]</scope>
    <source>
        <strain evidence="3 4">D9-5</strain>
    </source>
</reference>
<evidence type="ECO:0000313" key="3">
    <source>
        <dbReference type="EMBL" id="MEC5341013.1"/>
    </source>
</evidence>
<sequence>MSRVTVIRKTAIAALYGLSAVLGGWQAAQADTEPQRESPPQEKPSSPTFIEGSTRIPACH</sequence>
<dbReference type="EMBL" id="JAYWTM010000001">
    <property type="protein sequence ID" value="MEC5341013.1"/>
    <property type="molecule type" value="Genomic_DNA"/>
</dbReference>
<name>A0ABU6JJX7_9GAMM</name>
<keyword evidence="2" id="KW-0732">Signal</keyword>
<proteinExistence type="predicted"/>
<gene>
    <name evidence="3" type="ORF">VSX58_00095</name>
</gene>
<evidence type="ECO:0000256" key="1">
    <source>
        <dbReference type="SAM" id="MobiDB-lite"/>
    </source>
</evidence>
<comment type="caution">
    <text evidence="3">The sequence shown here is derived from an EMBL/GenBank/DDBJ whole genome shotgun (WGS) entry which is preliminary data.</text>
</comment>
<feature type="region of interest" description="Disordered" evidence="1">
    <location>
        <begin position="27"/>
        <end position="60"/>
    </location>
</feature>
<evidence type="ECO:0000256" key="2">
    <source>
        <dbReference type="SAM" id="SignalP"/>
    </source>
</evidence>
<feature type="signal peptide" evidence="2">
    <location>
        <begin position="1"/>
        <end position="30"/>
    </location>
</feature>
<dbReference type="Proteomes" id="UP001309705">
    <property type="component" value="Unassembled WGS sequence"/>
</dbReference>
<feature type="chain" id="PRO_5046237140" evidence="2">
    <location>
        <begin position="31"/>
        <end position="60"/>
    </location>
</feature>